<dbReference type="AlphaFoldDB" id="A0A7R9VP81"/>
<name>A0A7R9VP81_9CHLO</name>
<gene>
    <name evidence="1" type="ORF">CEUR00632_LOCUS15845</name>
</gene>
<dbReference type="EMBL" id="HBEC01034126">
    <property type="protein sequence ID" value="CAD8301011.1"/>
    <property type="molecule type" value="Transcribed_RNA"/>
</dbReference>
<evidence type="ECO:0000313" key="1">
    <source>
        <dbReference type="EMBL" id="CAD8301011.1"/>
    </source>
</evidence>
<protein>
    <submittedName>
        <fullName evidence="1">Uncharacterized protein</fullName>
    </submittedName>
</protein>
<proteinExistence type="predicted"/>
<sequence length="292" mass="31362">MAYTQHLPKLTHPTLLSQGIGSAGAPPMLEEVLQHVAKGLATCSVREEPPLPLEWEARARELLARDDVRHAVLSLQRPLPHIQADVAAALARLLRATRMPSQLHGSMSLSTALQEQMCTSEDRMARADAAGGRAAPLRWLAIAALPKDQLLEGLLGALDGRLPDELVERIRKGRPEYHVTLWHCDDPVMGKDTVVRDALAACVGQPAHLQVSALVADEEVAAAQVVLLSGPDAVVAQGTQKAFRHITLAVASGVHAKMANLLPERLAKGKAMSYTLPEPFYLEGQVLGCTDG</sequence>
<dbReference type="PANTHER" id="PTHR35460:SF1">
    <property type="entry name" value="TRNA LIGASE 1"/>
    <property type="match status" value="1"/>
</dbReference>
<dbReference type="GO" id="GO:0006388">
    <property type="term" value="P:tRNA splicing, via endonucleolytic cleavage and ligation"/>
    <property type="evidence" value="ECO:0007669"/>
    <property type="project" value="InterPro"/>
</dbReference>
<accession>A0A7R9VP81</accession>
<reference evidence="1" key="1">
    <citation type="submission" date="2021-01" db="EMBL/GenBank/DDBJ databases">
        <authorList>
            <person name="Corre E."/>
            <person name="Pelletier E."/>
            <person name="Niang G."/>
            <person name="Scheremetjew M."/>
            <person name="Finn R."/>
            <person name="Kale V."/>
            <person name="Holt S."/>
            <person name="Cochrane G."/>
            <person name="Meng A."/>
            <person name="Brown T."/>
            <person name="Cohen L."/>
        </authorList>
    </citation>
    <scope>NUCLEOTIDE SEQUENCE</scope>
    <source>
        <strain evidence="1">CCMP219</strain>
    </source>
</reference>
<organism evidence="1">
    <name type="scientific">Chlamydomonas euryale</name>
    <dbReference type="NCBI Taxonomy" id="1486919"/>
    <lineage>
        <taxon>Eukaryota</taxon>
        <taxon>Viridiplantae</taxon>
        <taxon>Chlorophyta</taxon>
        <taxon>core chlorophytes</taxon>
        <taxon>Chlorophyceae</taxon>
        <taxon>CS clade</taxon>
        <taxon>Chlamydomonadales</taxon>
        <taxon>Chlamydomonadaceae</taxon>
        <taxon>Chlamydomonas</taxon>
    </lineage>
</organism>
<dbReference type="InterPro" id="IPR038837">
    <property type="entry name" value="tRNA_ligase_1"/>
</dbReference>
<dbReference type="PANTHER" id="PTHR35460">
    <property type="entry name" value="TRNA LIGASE 1"/>
    <property type="match status" value="1"/>
</dbReference>
<dbReference type="GO" id="GO:0003972">
    <property type="term" value="F:RNA ligase (ATP) activity"/>
    <property type="evidence" value="ECO:0007669"/>
    <property type="project" value="InterPro"/>
</dbReference>